<evidence type="ECO:0000259" key="2">
    <source>
        <dbReference type="PROSITE" id="PS50097"/>
    </source>
</evidence>
<dbReference type="OrthoDB" id="5856719at2759"/>
<dbReference type="PROSITE" id="PS50097">
    <property type="entry name" value="BTB"/>
    <property type="match status" value="1"/>
</dbReference>
<organism evidence="3 4">
    <name type="scientific">Meloidogyne enterolobii</name>
    <name type="common">Root-knot nematode worm</name>
    <name type="synonym">Meloidogyne mayaguensis</name>
    <dbReference type="NCBI Taxonomy" id="390850"/>
    <lineage>
        <taxon>Eukaryota</taxon>
        <taxon>Metazoa</taxon>
        <taxon>Ecdysozoa</taxon>
        <taxon>Nematoda</taxon>
        <taxon>Chromadorea</taxon>
        <taxon>Rhabditida</taxon>
        <taxon>Tylenchina</taxon>
        <taxon>Tylenchomorpha</taxon>
        <taxon>Tylenchoidea</taxon>
        <taxon>Meloidogynidae</taxon>
        <taxon>Meloidogyninae</taxon>
        <taxon>Meloidogyne</taxon>
    </lineage>
</organism>
<proteinExistence type="predicted"/>
<feature type="domain" description="BTB" evidence="2">
    <location>
        <begin position="224"/>
        <end position="301"/>
    </location>
</feature>
<evidence type="ECO:0000256" key="1">
    <source>
        <dbReference type="SAM" id="MobiDB-lite"/>
    </source>
</evidence>
<name>A0A6V7ULP5_MELEN</name>
<dbReference type="InterPro" id="IPR000210">
    <property type="entry name" value="BTB/POZ_dom"/>
</dbReference>
<dbReference type="Gene3D" id="3.30.710.10">
    <property type="entry name" value="Potassium Channel Kv1.1, Chain A"/>
    <property type="match status" value="1"/>
</dbReference>
<feature type="compositionally biased region" description="Low complexity" evidence="1">
    <location>
        <begin position="36"/>
        <end position="59"/>
    </location>
</feature>
<evidence type="ECO:0000313" key="3">
    <source>
        <dbReference type="EMBL" id="CAD2161212.1"/>
    </source>
</evidence>
<gene>
    <name evidence="3" type="ORF">MENT_LOCUS14693</name>
</gene>
<dbReference type="SMART" id="SM00225">
    <property type="entry name" value="BTB"/>
    <property type="match status" value="1"/>
</dbReference>
<dbReference type="PANTHER" id="PTHR22744:SF14">
    <property type="entry name" value="BTB DOMAIN-CONTAINING PROTEIN-RELATED"/>
    <property type="match status" value="1"/>
</dbReference>
<dbReference type="Proteomes" id="UP000580250">
    <property type="component" value="Unassembled WGS sequence"/>
</dbReference>
<dbReference type="EMBL" id="CAJEWN010000084">
    <property type="protein sequence ID" value="CAD2161212.1"/>
    <property type="molecule type" value="Genomic_DNA"/>
</dbReference>
<feature type="region of interest" description="Disordered" evidence="1">
    <location>
        <begin position="36"/>
        <end position="63"/>
    </location>
</feature>
<dbReference type="InterPro" id="IPR011333">
    <property type="entry name" value="SKP1/BTB/POZ_sf"/>
</dbReference>
<dbReference type="Pfam" id="PF00651">
    <property type="entry name" value="BTB"/>
    <property type="match status" value="1"/>
</dbReference>
<comment type="caution">
    <text evidence="3">The sequence shown here is derived from an EMBL/GenBank/DDBJ whole genome shotgun (WGS) entry which is preliminary data.</text>
</comment>
<dbReference type="AlphaFoldDB" id="A0A6V7ULP5"/>
<protein>
    <recommendedName>
        <fullName evidence="2">BTB domain-containing protein</fullName>
    </recommendedName>
</protein>
<sequence length="412" mass="47992">MFSFLRLIFSFRPLTFIFTLIVRVFKFLLSPIVGKSKSTGSTRTGSTSSISTTNSSYKSRQPRNSIVEQESIYDEYNIVCEQFLSVNVGTLHQQQQNSYNNYSSGTNFSATRAWIDGKEWEFSVITKNNQHILRLTLLELDWHCVSVDAEVCFWQWHRGKQIQILQRGAKCFQQPESYVQFQPNTGNNYSSNCPYDGHFYVLIRLLERRQRLENFGNIPVDESECINLTVGTDSFTVSKHYLMSLSPVFQKMFNNAEQDEQEGEHREEEHQQKEVLVEEASPEAMKQFLEAISPKQIHPNPNNVYQLLKLANRFQVDFLRKKCEAHLIHCVEMPLMERLIYADAYHLDKLKNYILKSLSGAGLREFYDENQSAMHLLGMELLIQLTQRICSSVKRMERISLCQNCQKNVVRE</sequence>
<dbReference type="SUPFAM" id="SSF54695">
    <property type="entry name" value="POZ domain"/>
    <property type="match status" value="1"/>
</dbReference>
<accession>A0A6V7ULP5</accession>
<reference evidence="3 4" key="1">
    <citation type="submission" date="2020-08" db="EMBL/GenBank/DDBJ databases">
        <authorList>
            <person name="Koutsovoulos G."/>
            <person name="Danchin GJ E."/>
        </authorList>
    </citation>
    <scope>NUCLEOTIDE SEQUENCE [LARGE SCALE GENOMIC DNA]</scope>
</reference>
<dbReference type="PANTHER" id="PTHR22744">
    <property type="entry name" value="HELIX LOOP HELIX PROTEIN 21-RELATED"/>
    <property type="match status" value="1"/>
</dbReference>
<evidence type="ECO:0000313" key="4">
    <source>
        <dbReference type="Proteomes" id="UP000580250"/>
    </source>
</evidence>